<dbReference type="PANTHER" id="PTHR40469">
    <property type="entry name" value="SECRETED GLYCOSYL HYDROLASE"/>
    <property type="match status" value="1"/>
</dbReference>
<dbReference type="Gene3D" id="2.60.120.260">
    <property type="entry name" value="Galactose-binding domain-like"/>
    <property type="match status" value="1"/>
</dbReference>
<dbReference type="InterPro" id="IPR029062">
    <property type="entry name" value="Class_I_gatase-like"/>
</dbReference>
<dbReference type="SUPFAM" id="SSF49785">
    <property type="entry name" value="Galactose-binding domain-like"/>
    <property type="match status" value="1"/>
</dbReference>
<dbReference type="EMBL" id="VTFT01000001">
    <property type="protein sequence ID" value="TYT26204.1"/>
    <property type="molecule type" value="Genomic_DNA"/>
</dbReference>
<evidence type="ECO:0000313" key="4">
    <source>
        <dbReference type="Proteomes" id="UP000324973"/>
    </source>
</evidence>
<keyword evidence="1" id="KW-0732">Signal</keyword>
<name>A0A5D4XQ06_9GAMM</name>
<protein>
    <recommendedName>
        <fullName evidence="2">F5/8 type C domain-containing protein</fullName>
    </recommendedName>
</protein>
<dbReference type="InterPro" id="IPR008979">
    <property type="entry name" value="Galactose-bd-like_sf"/>
</dbReference>
<dbReference type="Proteomes" id="UP000324973">
    <property type="component" value="Unassembled WGS sequence"/>
</dbReference>
<organism evidence="3 4">
    <name type="scientific">Luteimonas viscosa</name>
    <dbReference type="NCBI Taxonomy" id="1132694"/>
    <lineage>
        <taxon>Bacteria</taxon>
        <taxon>Pseudomonadati</taxon>
        <taxon>Pseudomonadota</taxon>
        <taxon>Gammaproteobacteria</taxon>
        <taxon>Lysobacterales</taxon>
        <taxon>Lysobacteraceae</taxon>
        <taxon>Luteimonas</taxon>
    </lineage>
</organism>
<evidence type="ECO:0000259" key="2">
    <source>
        <dbReference type="PROSITE" id="PS50022"/>
    </source>
</evidence>
<dbReference type="InterPro" id="IPR000421">
    <property type="entry name" value="FA58C"/>
</dbReference>
<dbReference type="OrthoDB" id="338827at2"/>
<proteinExistence type="predicted"/>
<evidence type="ECO:0000313" key="3">
    <source>
        <dbReference type="EMBL" id="TYT26204.1"/>
    </source>
</evidence>
<feature type="signal peptide" evidence="1">
    <location>
        <begin position="1"/>
        <end position="23"/>
    </location>
</feature>
<reference evidence="3 4" key="1">
    <citation type="submission" date="2019-08" db="EMBL/GenBank/DDBJ databases">
        <title>Luteimonas viscosus sp. nov., isolated from soil of a sunflower field.</title>
        <authorList>
            <person name="Jianli Z."/>
            <person name="Ying Z."/>
        </authorList>
    </citation>
    <scope>NUCLEOTIDE SEQUENCE [LARGE SCALE GENOMIC DNA]</scope>
    <source>
        <strain evidence="3 4">XBU10</strain>
    </source>
</reference>
<dbReference type="Gene3D" id="3.40.50.880">
    <property type="match status" value="1"/>
</dbReference>
<gene>
    <name evidence="3" type="ORF">FZO89_07985</name>
</gene>
<dbReference type="PROSITE" id="PS50022">
    <property type="entry name" value="FA58C_3"/>
    <property type="match status" value="1"/>
</dbReference>
<dbReference type="Pfam" id="PF06283">
    <property type="entry name" value="ThuA"/>
    <property type="match status" value="1"/>
</dbReference>
<feature type="chain" id="PRO_5022682176" description="F5/8 type C domain-containing protein" evidence="1">
    <location>
        <begin position="24"/>
        <end position="481"/>
    </location>
</feature>
<sequence length="481" mass="53380">MSPFKRPMMLALLALLALSQARAADTRPKVLVLTGSGPSLPHAQQYPPWVHEFQNEEVARILEDSVHVDVVGDLSVLDEARLAPYEVVVSNSLFLTPTPAQLEALRNHVTGGKALLTLHSGILSFLNADFYEEMIGGLFIGGPTKDPGTFDVVTENMEFWYYGYAFRPARRHPVSAALGDFEATDELYYFQPGDRDLQVIARAENHPVMWERRWGSGRVMSLVLGHDLRAKRNPGYRALLRNGVRWLAGYPVVQPVRDMRVDADAGRVEGALDLARLAADRETGPLEFSLAGVDGDDVVDVHLDRRGRLDLDVRGREGVATVTVAVRGSRGLASTVAFKVAVDARRHGDLARYHGVRAQVSSVEARDDVKDAGHLVDGDPATRWASASVDPSWAMVDLGRTLAFNTVALHWDEAFATRYEIQVSDDPARGWRTVFTESDGDGGHDEIRFPTVQARHVRMLGHRRKVPQWGYSLYELAVYNR</sequence>
<evidence type="ECO:0000256" key="1">
    <source>
        <dbReference type="SAM" id="SignalP"/>
    </source>
</evidence>
<dbReference type="Pfam" id="PF22633">
    <property type="entry name" value="F5_F8_type_C_2"/>
    <property type="match status" value="1"/>
</dbReference>
<dbReference type="PANTHER" id="PTHR40469:SF2">
    <property type="entry name" value="GALACTOSE-BINDING DOMAIN-LIKE SUPERFAMILY PROTEIN"/>
    <property type="match status" value="1"/>
</dbReference>
<dbReference type="SUPFAM" id="SSF52317">
    <property type="entry name" value="Class I glutamine amidotransferase-like"/>
    <property type="match status" value="1"/>
</dbReference>
<dbReference type="RefSeq" id="WP_149102754.1">
    <property type="nucleotide sequence ID" value="NZ_VTFT01000001.1"/>
</dbReference>
<feature type="domain" description="F5/8 type C" evidence="2">
    <location>
        <begin position="335"/>
        <end position="481"/>
    </location>
</feature>
<dbReference type="InterPro" id="IPR029010">
    <property type="entry name" value="ThuA-like"/>
</dbReference>
<keyword evidence="4" id="KW-1185">Reference proteome</keyword>
<accession>A0A5D4XQ06</accession>
<dbReference type="AlphaFoldDB" id="A0A5D4XQ06"/>
<comment type="caution">
    <text evidence="3">The sequence shown here is derived from an EMBL/GenBank/DDBJ whole genome shotgun (WGS) entry which is preliminary data.</text>
</comment>